<proteinExistence type="predicted"/>
<reference evidence="2 4" key="1">
    <citation type="journal article" date="2018" name="Elife">
        <title>Firefly genomes illuminate parallel origins of bioluminescence in beetles.</title>
        <authorList>
            <person name="Fallon T.R."/>
            <person name="Lower S.E."/>
            <person name="Chang C.H."/>
            <person name="Bessho-Uehara M."/>
            <person name="Martin G.J."/>
            <person name="Bewick A.J."/>
            <person name="Behringer M."/>
            <person name="Debat H.J."/>
            <person name="Wong I."/>
            <person name="Day J.C."/>
            <person name="Suvorov A."/>
            <person name="Silva C.J."/>
            <person name="Stanger-Hall K.F."/>
            <person name="Hall D.W."/>
            <person name="Schmitz R.J."/>
            <person name="Nelson D.R."/>
            <person name="Lewis S.M."/>
            <person name="Shigenobu S."/>
            <person name="Bybee S.M."/>
            <person name="Larracuente A.M."/>
            <person name="Oba Y."/>
            <person name="Weng J.K."/>
        </authorList>
    </citation>
    <scope>NUCLEOTIDE SEQUENCE [LARGE SCALE GENOMIC DNA]</scope>
    <source>
        <strain evidence="2">1611_PpyrPB1</strain>
        <tissue evidence="2">Whole body</tissue>
    </source>
</reference>
<dbReference type="Pfam" id="PF00650">
    <property type="entry name" value="CRAL_TRIO"/>
    <property type="match status" value="1"/>
</dbReference>
<dbReference type="EMBL" id="VVIM01000005">
    <property type="protein sequence ID" value="KAB0799681.1"/>
    <property type="molecule type" value="Genomic_DNA"/>
</dbReference>
<keyword evidence="4" id="KW-1185">Reference proteome</keyword>
<dbReference type="Proteomes" id="UP000327044">
    <property type="component" value="Unassembled WGS sequence"/>
</dbReference>
<evidence type="ECO:0000313" key="3">
    <source>
        <dbReference type="EMBL" id="KAB0799682.1"/>
    </source>
</evidence>
<dbReference type="EMBL" id="VVIM01000005">
    <property type="protein sequence ID" value="KAB0799682.1"/>
    <property type="molecule type" value="Genomic_DNA"/>
</dbReference>
<accession>A0A5N4AQT6</accession>
<evidence type="ECO:0000259" key="1">
    <source>
        <dbReference type="PROSITE" id="PS50191"/>
    </source>
</evidence>
<dbReference type="GO" id="GO:0016020">
    <property type="term" value="C:membrane"/>
    <property type="evidence" value="ECO:0007669"/>
    <property type="project" value="TreeGrafter"/>
</dbReference>
<dbReference type="SUPFAM" id="SSF46938">
    <property type="entry name" value="CRAL/TRIO N-terminal domain"/>
    <property type="match status" value="1"/>
</dbReference>
<dbReference type="InterPro" id="IPR036865">
    <property type="entry name" value="CRAL-TRIO_dom_sf"/>
</dbReference>
<dbReference type="InterPro" id="IPR036273">
    <property type="entry name" value="CRAL/TRIO_N_dom_sf"/>
</dbReference>
<dbReference type="GO" id="GO:1902936">
    <property type="term" value="F:phosphatidylinositol bisphosphate binding"/>
    <property type="evidence" value="ECO:0007669"/>
    <property type="project" value="TreeGrafter"/>
</dbReference>
<dbReference type="OrthoDB" id="1434354at2759"/>
<sequence>MATQFGFSVRELFKLNRVSEEGIDAIKTWQSGTKDPKLSDQQIALFLIACNGNHEFAMKTIQAYIKVKTGTPKLFKGWNISNENLQKILSVVNMAVLPKRYSNSAIITTHFKDTDPMNFDFNSFCQLCCMTVEGILIDDHPPDDVILIIDLKGVTAIHLMGIEMKLLGAFLEYGQDCMPLRIQTIHVLNANYLTYAGYKMFQLFATSDEPSKVQFYQDGESLDKFHEAHVPKKYLPRDYGGDLESSGEYHEQNVQKLSRMQYHLDALDQQFFPSGTY</sequence>
<comment type="caution">
    <text evidence="2">The sequence shown here is derived from an EMBL/GenBank/DDBJ whole genome shotgun (WGS) entry which is preliminary data.</text>
</comment>
<dbReference type="CDD" id="cd00170">
    <property type="entry name" value="SEC14"/>
    <property type="match status" value="1"/>
</dbReference>
<dbReference type="InParanoid" id="A0A5N4AQT6"/>
<feature type="domain" description="CRAL-TRIO" evidence="1">
    <location>
        <begin position="142"/>
        <end position="247"/>
    </location>
</feature>
<gene>
    <name evidence="2" type="ORF">PPYR_07561</name>
    <name evidence="3" type="ORF">PPYR_07562</name>
</gene>
<organism evidence="2 4">
    <name type="scientific">Photinus pyralis</name>
    <name type="common">Common eastern firefly</name>
    <name type="synonym">Lampyris pyralis</name>
    <dbReference type="NCBI Taxonomy" id="7054"/>
    <lineage>
        <taxon>Eukaryota</taxon>
        <taxon>Metazoa</taxon>
        <taxon>Ecdysozoa</taxon>
        <taxon>Arthropoda</taxon>
        <taxon>Hexapoda</taxon>
        <taxon>Insecta</taxon>
        <taxon>Pterygota</taxon>
        <taxon>Neoptera</taxon>
        <taxon>Endopterygota</taxon>
        <taxon>Coleoptera</taxon>
        <taxon>Polyphaga</taxon>
        <taxon>Elateriformia</taxon>
        <taxon>Elateroidea</taxon>
        <taxon>Lampyridae</taxon>
        <taxon>Lampyrinae</taxon>
        <taxon>Photinus</taxon>
    </lineage>
</organism>
<protein>
    <recommendedName>
        <fullName evidence="1">CRAL-TRIO domain-containing protein</fullName>
    </recommendedName>
</protein>
<name>A0A5N4AQT6_PHOPY</name>
<dbReference type="InterPro" id="IPR001251">
    <property type="entry name" value="CRAL-TRIO_dom"/>
</dbReference>
<dbReference type="PANTHER" id="PTHR10174">
    <property type="entry name" value="ALPHA-TOCOPHEROL TRANSFER PROTEIN-RELATED"/>
    <property type="match status" value="1"/>
</dbReference>
<dbReference type="Gene3D" id="3.40.525.10">
    <property type="entry name" value="CRAL-TRIO lipid binding domain"/>
    <property type="match status" value="1"/>
</dbReference>
<dbReference type="PANTHER" id="PTHR10174:SF213">
    <property type="entry name" value="CRAL-TRIO DOMAIN-CONTAINING PROTEIN"/>
    <property type="match status" value="1"/>
</dbReference>
<reference evidence="2" key="2">
    <citation type="submission" date="2019-08" db="EMBL/GenBank/DDBJ databases">
        <authorList>
            <consortium name="Photinus pyralis genome working group"/>
            <person name="Fallon T.R."/>
            <person name="Sander Lower S.E."/>
            <person name="Weng J.-K."/>
        </authorList>
    </citation>
    <scope>NUCLEOTIDE SEQUENCE</scope>
    <source>
        <strain evidence="2">1611_PpyrPB1</strain>
        <tissue evidence="2">Whole body</tissue>
    </source>
</reference>
<dbReference type="SUPFAM" id="SSF52087">
    <property type="entry name" value="CRAL/TRIO domain"/>
    <property type="match status" value="1"/>
</dbReference>
<evidence type="ECO:0000313" key="4">
    <source>
        <dbReference type="Proteomes" id="UP000327044"/>
    </source>
</evidence>
<dbReference type="PROSITE" id="PS50191">
    <property type="entry name" value="CRAL_TRIO"/>
    <property type="match status" value="1"/>
</dbReference>
<evidence type="ECO:0000313" key="2">
    <source>
        <dbReference type="EMBL" id="KAB0799681.1"/>
    </source>
</evidence>
<dbReference type="AlphaFoldDB" id="A0A5N4AQT6"/>